<dbReference type="InterPro" id="IPR003006">
    <property type="entry name" value="Ig/MHC_CS"/>
</dbReference>
<evidence type="ECO:0000256" key="3">
    <source>
        <dbReference type="ARBA" id="ARBA00022692"/>
    </source>
</evidence>
<keyword evidence="6" id="KW-1133">Transmembrane helix</keyword>
<feature type="domain" description="Ig-like" evidence="11">
    <location>
        <begin position="173"/>
        <end position="268"/>
    </location>
</feature>
<dbReference type="SUPFAM" id="SSF54452">
    <property type="entry name" value="MHC antigen-recognition domain"/>
    <property type="match status" value="1"/>
</dbReference>
<proteinExistence type="inferred from homology"/>
<keyword evidence="3" id="KW-0812">Transmembrane</keyword>
<evidence type="ECO:0000256" key="1">
    <source>
        <dbReference type="ARBA" id="ARBA00004479"/>
    </source>
</evidence>
<evidence type="ECO:0000256" key="9">
    <source>
        <dbReference type="ARBA" id="ARBA00023180"/>
    </source>
</evidence>
<comment type="similarity">
    <text evidence="10">Belongs to the MHC class I family.</text>
</comment>
<dbReference type="Proteomes" id="UP001190640">
    <property type="component" value="Chromosome 4"/>
</dbReference>
<dbReference type="InterPro" id="IPR036179">
    <property type="entry name" value="Ig-like_dom_sf"/>
</dbReference>
<dbReference type="PROSITE" id="PS50835">
    <property type="entry name" value="IG_LIKE"/>
    <property type="match status" value="1"/>
</dbReference>
<dbReference type="InterPro" id="IPR013783">
    <property type="entry name" value="Ig-like_fold"/>
</dbReference>
<dbReference type="GO" id="GO:0005615">
    <property type="term" value="C:extracellular space"/>
    <property type="evidence" value="ECO:0007669"/>
    <property type="project" value="TreeGrafter"/>
</dbReference>
<dbReference type="RefSeq" id="XP_054833572.1">
    <property type="nucleotide sequence ID" value="XM_054977597.1"/>
</dbReference>
<dbReference type="InterPro" id="IPR037055">
    <property type="entry name" value="MHC_I-like_Ag-recog_sf"/>
</dbReference>
<dbReference type="InterPro" id="IPR003597">
    <property type="entry name" value="Ig_C1-set"/>
</dbReference>
<evidence type="ECO:0000256" key="4">
    <source>
        <dbReference type="ARBA" id="ARBA00022729"/>
    </source>
</evidence>
<keyword evidence="5" id="KW-0391">Immunity</keyword>
<dbReference type="Gene3D" id="3.30.500.10">
    <property type="entry name" value="MHC class I-like antigen recognition-like"/>
    <property type="match status" value="1"/>
</dbReference>
<dbReference type="FunFam" id="2.60.40.10:FF:000204">
    <property type="entry name" value="Major histocompatibility complex, class I-related protein"/>
    <property type="match status" value="1"/>
</dbReference>
<dbReference type="KEGG" id="emc:129328492"/>
<dbReference type="CDD" id="cd07698">
    <property type="entry name" value="IgC1_MHC_I_alpha3"/>
    <property type="match status" value="1"/>
</dbReference>
<keyword evidence="8" id="KW-1015">Disulfide bond</keyword>
<keyword evidence="9" id="KW-0325">Glycoprotein</keyword>
<dbReference type="Pfam" id="PF07654">
    <property type="entry name" value="C1-set"/>
    <property type="match status" value="1"/>
</dbReference>
<dbReference type="PANTHER" id="PTHR16675">
    <property type="entry name" value="MHC CLASS I-RELATED"/>
    <property type="match status" value="1"/>
</dbReference>
<dbReference type="PRINTS" id="PR01638">
    <property type="entry name" value="MHCCLASSI"/>
</dbReference>
<evidence type="ECO:0000256" key="10">
    <source>
        <dbReference type="RuleBase" id="RU004439"/>
    </source>
</evidence>
<dbReference type="AlphaFoldDB" id="A0AA97J8M0"/>
<protein>
    <submittedName>
        <fullName evidence="13">Major histocompatibility complex class I-related gene protein-like</fullName>
    </submittedName>
</protein>
<evidence type="ECO:0000256" key="2">
    <source>
        <dbReference type="ARBA" id="ARBA00022451"/>
    </source>
</evidence>
<dbReference type="InterPro" id="IPR011162">
    <property type="entry name" value="MHC_I/II-like_Ag-recog"/>
</dbReference>
<dbReference type="Gene3D" id="2.60.40.10">
    <property type="entry name" value="Immunoglobulins"/>
    <property type="match status" value="1"/>
</dbReference>
<dbReference type="SMART" id="SM00407">
    <property type="entry name" value="IGc1"/>
    <property type="match status" value="1"/>
</dbReference>
<evidence type="ECO:0000256" key="6">
    <source>
        <dbReference type="ARBA" id="ARBA00022989"/>
    </source>
</evidence>
<dbReference type="FunFam" id="3.30.500.10:FF:000001">
    <property type="entry name" value="H-2 class I histocompatibility antigen, alpha chain"/>
    <property type="match status" value="1"/>
</dbReference>
<dbReference type="PROSITE" id="PS00290">
    <property type="entry name" value="IG_MHC"/>
    <property type="match status" value="1"/>
</dbReference>
<dbReference type="InterPro" id="IPR007110">
    <property type="entry name" value="Ig-like_dom"/>
</dbReference>
<keyword evidence="7" id="KW-0472">Membrane</keyword>
<evidence type="ECO:0000256" key="5">
    <source>
        <dbReference type="ARBA" id="ARBA00022859"/>
    </source>
</evidence>
<evidence type="ECO:0000313" key="12">
    <source>
        <dbReference type="Proteomes" id="UP001190640"/>
    </source>
</evidence>
<dbReference type="SUPFAM" id="SSF48726">
    <property type="entry name" value="Immunoglobulin"/>
    <property type="match status" value="1"/>
</dbReference>
<sequence>MATWEPGWWVPRFSALVYMDDQLIGRYDRETELCLPQSPWIEKIGKDDAHFWTRNTEWDFASTSLVDLMVLKNLYNQSRGLQTLQVIFGCELRGDNRTQGFVTYGYNGRDFLSLNQESLTWTAISEDNKLIKRKWDAERNRQQFWKYFLEVTCVEGLHTYLRYGKEVLLRTEPPMVTVRCKAGYGGLDSLICHARGFYPREIDATWMKDGDVWEQDTFHGGIFPNSDGTYYTWLSVEVHSQDRESFWCHVEHEGLQGPLDLAMGKHVSSSGSRVSLTGADLMGATASAILLGTGALF</sequence>
<accession>A0AA97J8M0</accession>
<keyword evidence="12" id="KW-1185">Reference proteome</keyword>
<dbReference type="GO" id="GO:0006955">
    <property type="term" value="P:immune response"/>
    <property type="evidence" value="ECO:0007669"/>
    <property type="project" value="TreeGrafter"/>
</dbReference>
<reference evidence="13" key="1">
    <citation type="submission" date="2025-08" db="UniProtKB">
        <authorList>
            <consortium name="RefSeq"/>
        </authorList>
    </citation>
    <scope>IDENTIFICATION</scope>
    <source>
        <tissue evidence="13">Blood</tissue>
    </source>
</reference>
<evidence type="ECO:0000313" key="13">
    <source>
        <dbReference type="RefSeq" id="XP_054833572.1"/>
    </source>
</evidence>
<keyword evidence="2" id="KW-0490">MHC I</keyword>
<evidence type="ECO:0000259" key="11">
    <source>
        <dbReference type="PROSITE" id="PS50835"/>
    </source>
</evidence>
<dbReference type="GO" id="GO:0042612">
    <property type="term" value="C:MHC class I protein complex"/>
    <property type="evidence" value="ECO:0007669"/>
    <property type="project" value="UniProtKB-KW"/>
</dbReference>
<evidence type="ECO:0000256" key="7">
    <source>
        <dbReference type="ARBA" id="ARBA00023136"/>
    </source>
</evidence>
<dbReference type="InterPro" id="IPR011161">
    <property type="entry name" value="MHC_I-like_Ag-recog"/>
</dbReference>
<dbReference type="InterPro" id="IPR001039">
    <property type="entry name" value="MHC_I_a_a1/a2"/>
</dbReference>
<dbReference type="Pfam" id="PF00129">
    <property type="entry name" value="MHC_I"/>
    <property type="match status" value="1"/>
</dbReference>
<keyword evidence="4" id="KW-0732">Signal</keyword>
<dbReference type="GeneID" id="129328492"/>
<gene>
    <name evidence="13" type="primary">LOC129328492</name>
</gene>
<dbReference type="InterPro" id="IPR050208">
    <property type="entry name" value="MHC_class-I_related"/>
</dbReference>
<name>A0AA97J8M0_EUBMA</name>
<organism evidence="12 13">
    <name type="scientific">Eublepharis macularius</name>
    <name type="common">Leopard gecko</name>
    <name type="synonym">Cyrtodactylus macularius</name>
    <dbReference type="NCBI Taxonomy" id="481883"/>
    <lineage>
        <taxon>Eukaryota</taxon>
        <taxon>Metazoa</taxon>
        <taxon>Chordata</taxon>
        <taxon>Craniata</taxon>
        <taxon>Vertebrata</taxon>
        <taxon>Euteleostomi</taxon>
        <taxon>Lepidosauria</taxon>
        <taxon>Squamata</taxon>
        <taxon>Bifurcata</taxon>
        <taxon>Gekkota</taxon>
        <taxon>Eublepharidae</taxon>
        <taxon>Eublepharinae</taxon>
        <taxon>Eublepharis</taxon>
    </lineage>
</organism>
<dbReference type="GO" id="GO:0009897">
    <property type="term" value="C:external side of plasma membrane"/>
    <property type="evidence" value="ECO:0007669"/>
    <property type="project" value="TreeGrafter"/>
</dbReference>
<comment type="subcellular location">
    <subcellularLocation>
        <location evidence="1">Membrane</location>
        <topology evidence="1">Single-pass type I membrane protein</topology>
    </subcellularLocation>
</comment>
<evidence type="ECO:0000256" key="8">
    <source>
        <dbReference type="ARBA" id="ARBA00023157"/>
    </source>
</evidence>
<dbReference type="PANTHER" id="PTHR16675:SF242">
    <property type="entry name" value="MAJOR HISTOCOMPATIBILITY COMPLEX CLASS I-RELATED GENE PROTEIN"/>
    <property type="match status" value="1"/>
</dbReference>
<dbReference type="GO" id="GO:0002474">
    <property type="term" value="P:antigen processing and presentation of peptide antigen via MHC class I"/>
    <property type="evidence" value="ECO:0007669"/>
    <property type="project" value="UniProtKB-KW"/>
</dbReference>